<proteinExistence type="predicted"/>
<gene>
    <name evidence="1" type="ORF">CTI12_AA460120</name>
</gene>
<protein>
    <submittedName>
        <fullName evidence="1">Uncharacterized protein</fullName>
    </submittedName>
</protein>
<dbReference type="Proteomes" id="UP000245207">
    <property type="component" value="Unassembled WGS sequence"/>
</dbReference>
<dbReference type="EMBL" id="PKPP01008040">
    <property type="protein sequence ID" value="PWA51745.1"/>
    <property type="molecule type" value="Genomic_DNA"/>
</dbReference>
<comment type="caution">
    <text evidence="1">The sequence shown here is derived from an EMBL/GenBank/DDBJ whole genome shotgun (WGS) entry which is preliminary data.</text>
</comment>
<evidence type="ECO:0000313" key="2">
    <source>
        <dbReference type="Proteomes" id="UP000245207"/>
    </source>
</evidence>
<keyword evidence="2" id="KW-1185">Reference proteome</keyword>
<reference evidence="1 2" key="1">
    <citation type="journal article" date="2018" name="Mol. Plant">
        <title>The genome of Artemisia annua provides insight into the evolution of Asteraceae family and artemisinin biosynthesis.</title>
        <authorList>
            <person name="Shen Q."/>
            <person name="Zhang L."/>
            <person name="Liao Z."/>
            <person name="Wang S."/>
            <person name="Yan T."/>
            <person name="Shi P."/>
            <person name="Liu M."/>
            <person name="Fu X."/>
            <person name="Pan Q."/>
            <person name="Wang Y."/>
            <person name="Lv Z."/>
            <person name="Lu X."/>
            <person name="Zhang F."/>
            <person name="Jiang W."/>
            <person name="Ma Y."/>
            <person name="Chen M."/>
            <person name="Hao X."/>
            <person name="Li L."/>
            <person name="Tang Y."/>
            <person name="Lv G."/>
            <person name="Zhou Y."/>
            <person name="Sun X."/>
            <person name="Brodelius P.E."/>
            <person name="Rose J.K.C."/>
            <person name="Tang K."/>
        </authorList>
    </citation>
    <scope>NUCLEOTIDE SEQUENCE [LARGE SCALE GENOMIC DNA]</scope>
    <source>
        <strain evidence="2">cv. Huhao1</strain>
        <tissue evidence="1">Leaf</tissue>
    </source>
</reference>
<organism evidence="1 2">
    <name type="scientific">Artemisia annua</name>
    <name type="common">Sweet wormwood</name>
    <dbReference type="NCBI Taxonomy" id="35608"/>
    <lineage>
        <taxon>Eukaryota</taxon>
        <taxon>Viridiplantae</taxon>
        <taxon>Streptophyta</taxon>
        <taxon>Embryophyta</taxon>
        <taxon>Tracheophyta</taxon>
        <taxon>Spermatophyta</taxon>
        <taxon>Magnoliopsida</taxon>
        <taxon>eudicotyledons</taxon>
        <taxon>Gunneridae</taxon>
        <taxon>Pentapetalae</taxon>
        <taxon>asterids</taxon>
        <taxon>campanulids</taxon>
        <taxon>Asterales</taxon>
        <taxon>Asteraceae</taxon>
        <taxon>Asteroideae</taxon>
        <taxon>Anthemideae</taxon>
        <taxon>Artemisiinae</taxon>
        <taxon>Artemisia</taxon>
    </lineage>
</organism>
<accession>A0A2U1LRX5</accession>
<evidence type="ECO:0000313" key="1">
    <source>
        <dbReference type="EMBL" id="PWA51745.1"/>
    </source>
</evidence>
<sequence length="68" mass="7947">MTRNEAKWNVFKRYISSLLFETMSSEDTPTVASFRMLGNGWDERGRHVLDKTKLVKFGDGHKQGKQER</sequence>
<dbReference type="AlphaFoldDB" id="A0A2U1LRX5"/>
<name>A0A2U1LRX5_ARTAN</name>